<reference evidence="2" key="1">
    <citation type="journal article" date="2019" name="Int. J. Syst. Evol. Microbiol.">
        <title>The Global Catalogue of Microorganisms (GCM) 10K type strain sequencing project: providing services to taxonomists for standard genome sequencing and annotation.</title>
        <authorList>
            <consortium name="The Broad Institute Genomics Platform"/>
            <consortium name="The Broad Institute Genome Sequencing Center for Infectious Disease"/>
            <person name="Wu L."/>
            <person name="Ma J."/>
        </authorList>
    </citation>
    <scope>NUCLEOTIDE SEQUENCE [LARGE SCALE GENOMIC DNA]</scope>
    <source>
        <strain evidence="2">JCM 15443</strain>
    </source>
</reference>
<evidence type="ECO:0000313" key="2">
    <source>
        <dbReference type="Proteomes" id="UP000661918"/>
    </source>
</evidence>
<comment type="caution">
    <text evidence="1">The sequence shown here is derived from an EMBL/GenBank/DDBJ whole genome shotgun (WGS) entry which is preliminary data.</text>
</comment>
<sequence>MTDALTLPLPTSPPSAPTDRVVYAALSTDHYPWTEVLGDLAVRQKRGWSGVLDAVQGPRWARFVWLEGRLLGGFTVGGQALDWAVTLAGLPRARVTLSEAAPMICELLWACRAVSPRPLPTAWPQARDGLERALFSGLLVSGAACSFWNAGRIAGGDLPASGAGGQTYALGLEGDREALVGFWQDLLRTIHHSAPLDDAWRQVTTRLSEDHPCLDPFAREITLQRGQLTVDPGLPVEEWRPALYLALRETLVRVGVRLGDLPLGDLPARPEWLAAGLGRMGRA</sequence>
<protein>
    <submittedName>
        <fullName evidence="1">Uncharacterized protein</fullName>
    </submittedName>
</protein>
<name>A0ABQ2GPV9_9DEIO</name>
<gene>
    <name evidence="1" type="ORF">GCM10010841_12300</name>
</gene>
<dbReference type="EMBL" id="BMOM01000007">
    <property type="protein sequence ID" value="GGM05426.1"/>
    <property type="molecule type" value="Genomic_DNA"/>
</dbReference>
<dbReference type="Proteomes" id="UP000661918">
    <property type="component" value="Unassembled WGS sequence"/>
</dbReference>
<evidence type="ECO:0000313" key="1">
    <source>
        <dbReference type="EMBL" id="GGM05426.1"/>
    </source>
</evidence>
<dbReference type="RefSeq" id="WP_229752926.1">
    <property type="nucleotide sequence ID" value="NZ_BMOM01000007.1"/>
</dbReference>
<keyword evidence="2" id="KW-1185">Reference proteome</keyword>
<proteinExistence type="predicted"/>
<accession>A0ABQ2GPV9</accession>
<organism evidence="1 2">
    <name type="scientific">Deinococcus aerophilus</name>
    <dbReference type="NCBI Taxonomy" id="522488"/>
    <lineage>
        <taxon>Bacteria</taxon>
        <taxon>Thermotogati</taxon>
        <taxon>Deinococcota</taxon>
        <taxon>Deinococci</taxon>
        <taxon>Deinococcales</taxon>
        <taxon>Deinococcaceae</taxon>
        <taxon>Deinococcus</taxon>
    </lineage>
</organism>